<dbReference type="Proteomes" id="UP000571017">
    <property type="component" value="Unassembled WGS sequence"/>
</dbReference>
<dbReference type="InterPro" id="IPR005754">
    <property type="entry name" value="Sortase"/>
</dbReference>
<dbReference type="EMBL" id="JACEFG010000002">
    <property type="protein sequence ID" value="MBA2174902.1"/>
    <property type="molecule type" value="Genomic_DNA"/>
</dbReference>
<dbReference type="NCBIfam" id="TIGR01076">
    <property type="entry name" value="sortase_fam"/>
    <property type="match status" value="1"/>
</dbReference>
<accession>A0A838CRZ5</accession>
<keyword evidence="4" id="KW-1185">Reference proteome</keyword>
<dbReference type="SUPFAM" id="SSF63817">
    <property type="entry name" value="Sortase"/>
    <property type="match status" value="1"/>
</dbReference>
<proteinExistence type="predicted"/>
<dbReference type="InterPro" id="IPR042000">
    <property type="entry name" value="Sortase_D_2"/>
</dbReference>
<dbReference type="GO" id="GO:0016787">
    <property type="term" value="F:hydrolase activity"/>
    <property type="evidence" value="ECO:0007669"/>
    <property type="project" value="UniProtKB-KW"/>
</dbReference>
<organism evidence="3 4">
    <name type="scientific">Halobacillus locisalis</name>
    <dbReference type="NCBI Taxonomy" id="220753"/>
    <lineage>
        <taxon>Bacteria</taxon>
        <taxon>Bacillati</taxon>
        <taxon>Bacillota</taxon>
        <taxon>Bacilli</taxon>
        <taxon>Bacillales</taxon>
        <taxon>Bacillaceae</taxon>
        <taxon>Halobacillus</taxon>
    </lineage>
</organism>
<reference evidence="3 4" key="1">
    <citation type="journal article" date="2004" name="Extremophiles">
        <title>Halobacillus locisalis sp. nov., a halophilic bacterium isolated from a marine solar saltern of the Yellow Sea in Korea.</title>
        <authorList>
            <person name="Yoon J.H."/>
            <person name="Kang K.H."/>
            <person name="Oh T.K."/>
            <person name="Park Y.H."/>
        </authorList>
    </citation>
    <scope>NUCLEOTIDE SEQUENCE [LARGE SCALE GENOMIC DNA]</scope>
    <source>
        <strain evidence="3 4">KCTC 3788</strain>
    </source>
</reference>
<dbReference type="Pfam" id="PF04203">
    <property type="entry name" value="Sortase"/>
    <property type="match status" value="1"/>
</dbReference>
<feature type="active site" description="Acyl-thioester intermediate" evidence="2">
    <location>
        <position position="186"/>
    </location>
</feature>
<sequence length="210" mass="22884">MKWVSLILVVIGVGVLAFPFVENQYMEKKQTELVDQYEQHLSPDSQVAAQSLEDVTDVFESEAQAATTAAPLPDEMMGTLEIPSIELKLPILEGATEESLASAVGHLTGTPFIGQEGNAALAAHRGYSFGRLFNRLDELEKGDTILATTNEGPLQYEVTNAFLVKPEDVSVLEPFSDGSTITLITCHPIRNPTHRIIVQAELVEHTPSEP</sequence>
<protein>
    <submittedName>
        <fullName evidence="3">Class D sortase</fullName>
    </submittedName>
</protein>
<evidence type="ECO:0000256" key="2">
    <source>
        <dbReference type="PIRSR" id="PIRSR605754-1"/>
    </source>
</evidence>
<comment type="caution">
    <text evidence="3">The sequence shown here is derived from an EMBL/GenBank/DDBJ whole genome shotgun (WGS) entry which is preliminary data.</text>
</comment>
<gene>
    <name evidence="3" type="ORF">H0266_08355</name>
</gene>
<keyword evidence="1" id="KW-0378">Hydrolase</keyword>
<evidence type="ECO:0000313" key="3">
    <source>
        <dbReference type="EMBL" id="MBA2174902.1"/>
    </source>
</evidence>
<dbReference type="CDD" id="cd06166">
    <property type="entry name" value="Sortase_D_2"/>
    <property type="match status" value="1"/>
</dbReference>
<dbReference type="Gene3D" id="2.40.260.10">
    <property type="entry name" value="Sortase"/>
    <property type="match status" value="1"/>
</dbReference>
<evidence type="ECO:0000313" key="4">
    <source>
        <dbReference type="Proteomes" id="UP000571017"/>
    </source>
</evidence>
<dbReference type="InterPro" id="IPR023365">
    <property type="entry name" value="Sortase_dom-sf"/>
</dbReference>
<dbReference type="AlphaFoldDB" id="A0A838CRZ5"/>
<evidence type="ECO:0000256" key="1">
    <source>
        <dbReference type="ARBA" id="ARBA00022801"/>
    </source>
</evidence>
<feature type="active site" description="Proton donor/acceptor" evidence="2">
    <location>
        <position position="124"/>
    </location>
</feature>
<dbReference type="RefSeq" id="WP_181471957.1">
    <property type="nucleotide sequence ID" value="NZ_JACEFG010000002.1"/>
</dbReference>
<name>A0A838CRZ5_9BACI</name>